<keyword evidence="3" id="KW-1185">Reference proteome</keyword>
<dbReference type="AlphaFoldDB" id="A0A2G7G382"/>
<accession>A0A2G7G382</accession>
<reference evidence="2 3" key="1">
    <citation type="submission" date="2017-05" db="EMBL/GenBank/DDBJ databases">
        <title>Genome sequence for an aflatoxigenic pathogen of Argentinian peanut, Aspergillus arachidicola.</title>
        <authorList>
            <person name="Moore G."/>
            <person name="Beltz S.B."/>
            <person name="Mack B.M."/>
        </authorList>
    </citation>
    <scope>NUCLEOTIDE SEQUENCE [LARGE SCALE GENOMIC DNA]</scope>
    <source>
        <strain evidence="2 3">CBS 117610</strain>
    </source>
</reference>
<comment type="caution">
    <text evidence="2">The sequence shown here is derived from an EMBL/GenBank/DDBJ whole genome shotgun (WGS) entry which is preliminary data.</text>
</comment>
<evidence type="ECO:0000313" key="2">
    <source>
        <dbReference type="EMBL" id="PIG87316.1"/>
    </source>
</evidence>
<dbReference type="SUPFAM" id="SSF53167">
    <property type="entry name" value="Purine and uridine phosphorylases"/>
    <property type="match status" value="1"/>
</dbReference>
<dbReference type="PANTHER" id="PTHR46082">
    <property type="entry name" value="ATP/GTP-BINDING PROTEIN-RELATED"/>
    <property type="match status" value="1"/>
</dbReference>
<dbReference type="Gene3D" id="3.40.50.1580">
    <property type="entry name" value="Nucleoside phosphorylase domain"/>
    <property type="match status" value="1"/>
</dbReference>
<evidence type="ECO:0008006" key="4">
    <source>
        <dbReference type="Google" id="ProtNLM"/>
    </source>
</evidence>
<evidence type="ECO:0000256" key="1">
    <source>
        <dbReference type="SAM" id="MobiDB-lite"/>
    </source>
</evidence>
<dbReference type="InterPro" id="IPR035994">
    <property type="entry name" value="Nucleoside_phosphorylase_sf"/>
</dbReference>
<dbReference type="Proteomes" id="UP000231358">
    <property type="component" value="Unassembled WGS sequence"/>
</dbReference>
<dbReference type="GO" id="GO:0003824">
    <property type="term" value="F:catalytic activity"/>
    <property type="evidence" value="ECO:0007669"/>
    <property type="project" value="InterPro"/>
</dbReference>
<dbReference type="InterPro" id="IPR053137">
    <property type="entry name" value="NLR-like"/>
</dbReference>
<dbReference type="GO" id="GO:0009116">
    <property type="term" value="P:nucleoside metabolic process"/>
    <property type="evidence" value="ECO:0007669"/>
    <property type="project" value="InterPro"/>
</dbReference>
<feature type="region of interest" description="Disordered" evidence="1">
    <location>
        <begin position="145"/>
        <end position="173"/>
    </location>
</feature>
<evidence type="ECO:0000313" key="3">
    <source>
        <dbReference type="Proteomes" id="UP000231358"/>
    </source>
</evidence>
<organism evidence="2 3">
    <name type="scientific">Aspergillus arachidicola</name>
    <dbReference type="NCBI Taxonomy" id="656916"/>
    <lineage>
        <taxon>Eukaryota</taxon>
        <taxon>Fungi</taxon>
        <taxon>Dikarya</taxon>
        <taxon>Ascomycota</taxon>
        <taxon>Pezizomycotina</taxon>
        <taxon>Eurotiomycetes</taxon>
        <taxon>Eurotiomycetidae</taxon>
        <taxon>Eurotiales</taxon>
        <taxon>Aspergillaceae</taxon>
        <taxon>Aspergillus</taxon>
        <taxon>Aspergillus subgen. Circumdati</taxon>
    </lineage>
</organism>
<dbReference type="PANTHER" id="PTHR46082:SF11">
    <property type="entry name" value="AAA+ ATPASE DOMAIN-CONTAINING PROTEIN-RELATED"/>
    <property type="match status" value="1"/>
</dbReference>
<dbReference type="EMBL" id="NEXV01000165">
    <property type="protein sequence ID" value="PIG87316.1"/>
    <property type="molecule type" value="Genomic_DNA"/>
</dbReference>
<sequence>MTATDEVLRRCWHEVRKPPAQSSCPFCKQKFAGPDSWPNRMKHVGKHLANGEPIDQTVEDIQLREWAIANDILVPGIGGWRLENIVPRMRPTRVEPHEDLKKLGEKVKSPACKQIAVPTDEKMTPCVRNGSLFYDSGIGTSLGSASSSSFHLSKDTPKRPLSPDTLLSDPRQQGRYGTNFAAMVATRMMNTYPNIQIGFMVGIGGGLPSPQNDIRLGDVIVSRPEREHGGVVQYNMGKYTVDGFQRTGFLNAPP</sequence>
<proteinExistence type="predicted"/>
<dbReference type="STRING" id="656916.A0A2G7G382"/>
<name>A0A2G7G382_9EURO</name>
<gene>
    <name evidence="2" type="ORF">AARAC_011904</name>
</gene>
<protein>
    <recommendedName>
        <fullName evidence="4">Nucleoside phosphorylase domain-containing protein</fullName>
    </recommendedName>
</protein>